<evidence type="ECO:0000313" key="4">
    <source>
        <dbReference type="EMBL" id="QQM66593.1"/>
    </source>
</evidence>
<dbReference type="InterPro" id="IPR029069">
    <property type="entry name" value="HotDog_dom_sf"/>
</dbReference>
<evidence type="ECO:0000313" key="5">
    <source>
        <dbReference type="Proteomes" id="UP000595895"/>
    </source>
</evidence>
<sequence>MSSTEQPPTPALPPGTAPRWAEAEAGTLMETLRMEVLERGAQRTVVRMPVAGALQVVGILHGGASAALIETAASVAAREAAPAGTVPVGAELAVSHLRPVRRGLVTATAVPRHLGRRSALYAVDVVDEQGRLSATGTLRSLFV</sequence>
<name>A0A7T7M860_9ACTO</name>
<keyword evidence="5" id="KW-1185">Reference proteome</keyword>
<dbReference type="RefSeq" id="WP_200274683.1">
    <property type="nucleotide sequence ID" value="NZ_CP066802.1"/>
</dbReference>
<evidence type="ECO:0000256" key="2">
    <source>
        <dbReference type="ARBA" id="ARBA00022801"/>
    </source>
</evidence>
<gene>
    <name evidence="4" type="ORF">JG540_05580</name>
</gene>
<keyword evidence="2" id="KW-0378">Hydrolase</keyword>
<reference evidence="4 5" key="1">
    <citation type="submission" date="2020-12" db="EMBL/GenBank/DDBJ databases">
        <authorList>
            <person name="Zhou J."/>
        </authorList>
    </citation>
    <scope>NUCLEOTIDE SEQUENCE [LARGE SCALE GENOMIC DNA]</scope>
    <source>
        <strain evidence="4 5">CCUG 61299</strain>
    </source>
</reference>
<dbReference type="AlphaFoldDB" id="A0A7T7M860"/>
<dbReference type="NCBIfam" id="TIGR00369">
    <property type="entry name" value="unchar_dom_1"/>
    <property type="match status" value="1"/>
</dbReference>
<proteinExistence type="inferred from homology"/>
<comment type="similarity">
    <text evidence="1">Belongs to the thioesterase PaaI family.</text>
</comment>
<protein>
    <submittedName>
        <fullName evidence="4">Hotdog fold thioesterase</fullName>
    </submittedName>
</protein>
<dbReference type="InterPro" id="IPR003736">
    <property type="entry name" value="PAAI_dom"/>
</dbReference>
<dbReference type="CDD" id="cd03443">
    <property type="entry name" value="PaaI_thioesterase"/>
    <property type="match status" value="1"/>
</dbReference>
<dbReference type="InterPro" id="IPR006683">
    <property type="entry name" value="Thioestr_dom"/>
</dbReference>
<dbReference type="PANTHER" id="PTHR43240:SF5">
    <property type="entry name" value="1,4-DIHYDROXY-2-NAPHTHOYL-COA THIOESTERASE 1"/>
    <property type="match status" value="1"/>
</dbReference>
<organism evidence="4 5">
    <name type="scientific">Actinomyces weissii</name>
    <dbReference type="NCBI Taxonomy" id="675090"/>
    <lineage>
        <taxon>Bacteria</taxon>
        <taxon>Bacillati</taxon>
        <taxon>Actinomycetota</taxon>
        <taxon>Actinomycetes</taxon>
        <taxon>Actinomycetales</taxon>
        <taxon>Actinomycetaceae</taxon>
        <taxon>Actinomyces</taxon>
    </lineage>
</organism>
<dbReference type="GO" id="GO:0005829">
    <property type="term" value="C:cytosol"/>
    <property type="evidence" value="ECO:0007669"/>
    <property type="project" value="TreeGrafter"/>
</dbReference>
<dbReference type="Pfam" id="PF03061">
    <property type="entry name" value="4HBT"/>
    <property type="match status" value="1"/>
</dbReference>
<dbReference type="KEGG" id="awe:JG540_05580"/>
<dbReference type="GO" id="GO:0061522">
    <property type="term" value="F:1,4-dihydroxy-2-naphthoyl-CoA thioesterase activity"/>
    <property type="evidence" value="ECO:0007669"/>
    <property type="project" value="TreeGrafter"/>
</dbReference>
<dbReference type="Gene3D" id="3.10.129.10">
    <property type="entry name" value="Hotdog Thioesterase"/>
    <property type="match status" value="1"/>
</dbReference>
<feature type="domain" description="Thioesterase" evidence="3">
    <location>
        <begin position="58"/>
        <end position="133"/>
    </location>
</feature>
<evidence type="ECO:0000259" key="3">
    <source>
        <dbReference type="Pfam" id="PF03061"/>
    </source>
</evidence>
<evidence type="ECO:0000256" key="1">
    <source>
        <dbReference type="ARBA" id="ARBA00008324"/>
    </source>
</evidence>
<dbReference type="PANTHER" id="PTHR43240">
    <property type="entry name" value="1,4-DIHYDROXY-2-NAPHTHOYL-COA THIOESTERASE 1"/>
    <property type="match status" value="1"/>
</dbReference>
<accession>A0A7T7M860</accession>
<dbReference type="EMBL" id="CP066802">
    <property type="protein sequence ID" value="QQM66593.1"/>
    <property type="molecule type" value="Genomic_DNA"/>
</dbReference>
<dbReference type="Proteomes" id="UP000595895">
    <property type="component" value="Chromosome"/>
</dbReference>
<dbReference type="SUPFAM" id="SSF54637">
    <property type="entry name" value="Thioesterase/thiol ester dehydrase-isomerase"/>
    <property type="match status" value="1"/>
</dbReference>